<comment type="caution">
    <text evidence="8">The sequence shown here is derived from an EMBL/GenBank/DDBJ whole genome shotgun (WGS) entry which is preliminary data.</text>
</comment>
<dbReference type="Pfam" id="PF00512">
    <property type="entry name" value="HisKA"/>
    <property type="match status" value="1"/>
</dbReference>
<evidence type="ECO:0000313" key="8">
    <source>
        <dbReference type="EMBL" id="MBC9210097.1"/>
    </source>
</evidence>
<protein>
    <recommendedName>
        <fullName evidence="2">histidine kinase</fullName>
        <ecNumber evidence="2">2.7.13.3</ecNumber>
    </recommendedName>
</protein>
<feature type="transmembrane region" description="Helical" evidence="5">
    <location>
        <begin position="310"/>
        <end position="334"/>
    </location>
</feature>
<dbReference type="CDD" id="cd12914">
    <property type="entry name" value="PDC1_DGC_like"/>
    <property type="match status" value="1"/>
</dbReference>
<feature type="domain" description="Histidine kinase" evidence="6">
    <location>
        <begin position="367"/>
        <end position="594"/>
    </location>
</feature>
<dbReference type="Gene3D" id="3.30.565.10">
    <property type="entry name" value="Histidine kinase-like ATPase, C-terminal domain"/>
    <property type="match status" value="1"/>
</dbReference>
<evidence type="ECO:0000313" key="9">
    <source>
        <dbReference type="Proteomes" id="UP000626026"/>
    </source>
</evidence>
<dbReference type="PANTHER" id="PTHR45339">
    <property type="entry name" value="HYBRID SIGNAL TRANSDUCTION HISTIDINE KINASE J"/>
    <property type="match status" value="1"/>
</dbReference>
<gene>
    <name evidence="8" type="ORF">IBL26_24945</name>
</gene>
<dbReference type="InterPro" id="IPR003594">
    <property type="entry name" value="HATPase_dom"/>
</dbReference>
<dbReference type="PROSITE" id="PS50109">
    <property type="entry name" value="HIS_KIN"/>
    <property type="match status" value="1"/>
</dbReference>
<dbReference type="InterPro" id="IPR036097">
    <property type="entry name" value="HisK_dim/P_sf"/>
</dbReference>
<dbReference type="SMART" id="SM00387">
    <property type="entry name" value="HATPase_c"/>
    <property type="match status" value="1"/>
</dbReference>
<dbReference type="Gene3D" id="3.30.450.20">
    <property type="entry name" value="PAS domain"/>
    <property type="match status" value="1"/>
</dbReference>
<dbReference type="Gene3D" id="1.10.287.130">
    <property type="match status" value="1"/>
</dbReference>
<dbReference type="InterPro" id="IPR003661">
    <property type="entry name" value="HisK_dim/P_dom"/>
</dbReference>
<evidence type="ECO:0000256" key="2">
    <source>
        <dbReference type="ARBA" id="ARBA00012438"/>
    </source>
</evidence>
<evidence type="ECO:0000256" key="5">
    <source>
        <dbReference type="SAM" id="Phobius"/>
    </source>
</evidence>
<dbReference type="EC" id="2.7.13.3" evidence="2"/>
<proteinExistence type="predicted"/>
<accession>A0ABR7RWD1</accession>
<keyword evidence="5" id="KW-1133">Transmembrane helix</keyword>
<feature type="domain" description="Response regulatory" evidence="7">
    <location>
        <begin position="609"/>
        <end position="646"/>
    </location>
</feature>
<comment type="caution">
    <text evidence="4">Lacks conserved residue(s) required for the propagation of feature annotation.</text>
</comment>
<dbReference type="InterPro" id="IPR005467">
    <property type="entry name" value="His_kinase_dom"/>
</dbReference>
<evidence type="ECO:0000256" key="3">
    <source>
        <dbReference type="ARBA" id="ARBA00022553"/>
    </source>
</evidence>
<keyword evidence="5" id="KW-0812">Transmembrane</keyword>
<evidence type="ECO:0000256" key="1">
    <source>
        <dbReference type="ARBA" id="ARBA00000085"/>
    </source>
</evidence>
<organism evidence="8 9">
    <name type="scientific">Teichococcus aerophilus</name>
    <dbReference type="NCBI Taxonomy" id="1224513"/>
    <lineage>
        <taxon>Bacteria</taxon>
        <taxon>Pseudomonadati</taxon>
        <taxon>Pseudomonadota</taxon>
        <taxon>Alphaproteobacteria</taxon>
        <taxon>Acetobacterales</taxon>
        <taxon>Roseomonadaceae</taxon>
        <taxon>Roseomonas</taxon>
    </lineage>
</organism>
<reference evidence="8 9" key="1">
    <citation type="journal article" date="2013" name="Int. J. Syst. Evol. Microbiol.">
        <title>Roseomonas aerophila sp. nov., isolated from air.</title>
        <authorList>
            <person name="Kim S.J."/>
            <person name="Weon H.Y."/>
            <person name="Ahn J.H."/>
            <person name="Hong S.B."/>
            <person name="Seok S.J."/>
            <person name="Whang K.S."/>
            <person name="Kwon S.W."/>
        </authorList>
    </citation>
    <scope>NUCLEOTIDE SEQUENCE [LARGE SCALE GENOMIC DNA]</scope>
    <source>
        <strain evidence="8 9">NBRC 108923</strain>
    </source>
</reference>
<dbReference type="PANTHER" id="PTHR45339:SF5">
    <property type="entry name" value="HISTIDINE KINASE"/>
    <property type="match status" value="1"/>
</dbReference>
<dbReference type="CDD" id="cd00082">
    <property type="entry name" value="HisKA"/>
    <property type="match status" value="1"/>
</dbReference>
<dbReference type="EMBL" id="JACTVA010000101">
    <property type="protein sequence ID" value="MBC9210097.1"/>
    <property type="molecule type" value="Genomic_DNA"/>
</dbReference>
<evidence type="ECO:0000259" key="6">
    <source>
        <dbReference type="PROSITE" id="PS50109"/>
    </source>
</evidence>
<dbReference type="Pfam" id="PF02518">
    <property type="entry name" value="HATPase_c"/>
    <property type="match status" value="1"/>
</dbReference>
<dbReference type="PROSITE" id="PS50110">
    <property type="entry name" value="RESPONSE_REGULATORY"/>
    <property type="match status" value="1"/>
</dbReference>
<dbReference type="SUPFAM" id="SSF47384">
    <property type="entry name" value="Homodimeric domain of signal transducing histidine kinase"/>
    <property type="match status" value="1"/>
</dbReference>
<keyword evidence="5" id="KW-0472">Membrane</keyword>
<dbReference type="Proteomes" id="UP000626026">
    <property type="component" value="Unassembled WGS sequence"/>
</dbReference>
<feature type="transmembrane region" description="Helical" evidence="5">
    <location>
        <begin position="28"/>
        <end position="49"/>
    </location>
</feature>
<dbReference type="CDD" id="cd16922">
    <property type="entry name" value="HATPase_EvgS-ArcB-TorS-like"/>
    <property type="match status" value="1"/>
</dbReference>
<dbReference type="SUPFAM" id="SSF55874">
    <property type="entry name" value="ATPase domain of HSP90 chaperone/DNA topoisomerase II/histidine kinase"/>
    <property type="match status" value="1"/>
</dbReference>
<keyword evidence="9" id="KW-1185">Reference proteome</keyword>
<evidence type="ECO:0000256" key="4">
    <source>
        <dbReference type="PROSITE-ProRule" id="PRU00169"/>
    </source>
</evidence>
<sequence>MLPHNSPLDRLLRFLGLSSLTRRRPPPWLLFAGTVVLVGTCLSVSYSMLVDRAQRDALEQARQMTGGVVTAVADQLSRAWQTVAFLMDDTAARLPDQDRAVLMRQIAIRTGDLPQLRAVLLLDSAGLVTAATETSLRGLSLADRDWFQASRLGAAGLRLGGPEPGQFPGQRNRAGIAADMALATDWTIPLAQALRGPDGSFQGSVVALLDPRYLTGISQRNSTAFDVAMRIYSTSGVLLASSAPGTLGIGQGRSSAWPFRTLPGRQESVSWTGLDEQGQAVVAAFAVSTQDGFVVEAAAPLEQELAPARYLGSAILVGLLAIGAVALASLWVLFRQASALKRQGEALAASEASAHAATRAKEEFLASMSHEIRTPMNGVIGMTGLLLETPLGPVQRHYAETIGRSAEHLLMVLNDILDFSKLEAGMIEPEHVAFGVEQEVATIAELFGPRALSAGVELVCDLDPELPLRVLGDPGRFRQILFNLVGNAVKFTESGWIEISASLLPLEAQPHAGRRHARLACTVSDTGIGLTPAQIPLLFERFTQADSSISRRYGGTGLGLAICRRLAEQMGGGVGAEPREGGGSIFYFDIVVELPDGAAPAPRPLRDQRVLLVEALPAARRSLAQQVLAAGAQPAEAENAAAALAA</sequence>
<dbReference type="InterPro" id="IPR004358">
    <property type="entry name" value="Sig_transdc_His_kin-like_C"/>
</dbReference>
<dbReference type="PRINTS" id="PR00344">
    <property type="entry name" value="BCTRLSENSOR"/>
</dbReference>
<dbReference type="SMART" id="SM00388">
    <property type="entry name" value="HisKA"/>
    <property type="match status" value="1"/>
</dbReference>
<dbReference type="InterPro" id="IPR036890">
    <property type="entry name" value="HATPase_C_sf"/>
</dbReference>
<name>A0ABR7RWD1_9PROT</name>
<comment type="catalytic activity">
    <reaction evidence="1">
        <text>ATP + protein L-histidine = ADP + protein N-phospho-L-histidine.</text>
        <dbReference type="EC" id="2.7.13.3"/>
    </reaction>
</comment>
<dbReference type="RefSeq" id="WP_187787210.1">
    <property type="nucleotide sequence ID" value="NZ_JACTVA010000101.1"/>
</dbReference>
<dbReference type="InterPro" id="IPR001789">
    <property type="entry name" value="Sig_transdc_resp-reg_receiver"/>
</dbReference>
<feature type="non-terminal residue" evidence="8">
    <location>
        <position position="646"/>
    </location>
</feature>
<keyword evidence="3" id="KW-0597">Phosphoprotein</keyword>
<evidence type="ECO:0000259" key="7">
    <source>
        <dbReference type="PROSITE" id="PS50110"/>
    </source>
</evidence>